<evidence type="ECO:0000256" key="4">
    <source>
        <dbReference type="SAM" id="MobiDB-lite"/>
    </source>
</evidence>
<dbReference type="InterPro" id="IPR005707">
    <property type="entry name" value="Ribosomal_uS2_euk/arc"/>
</dbReference>
<name>A0A438CPD5_VITVI</name>
<dbReference type="EMBL" id="QGNW01002141">
    <property type="protein sequence ID" value="RVW25066.1"/>
    <property type="molecule type" value="Genomic_DNA"/>
</dbReference>
<dbReference type="GO" id="GO:0003735">
    <property type="term" value="F:structural constituent of ribosome"/>
    <property type="evidence" value="ECO:0007669"/>
    <property type="project" value="InterPro"/>
</dbReference>
<dbReference type="Proteomes" id="UP000288805">
    <property type="component" value="Unassembled WGS sequence"/>
</dbReference>
<evidence type="ECO:0000313" key="5">
    <source>
        <dbReference type="EMBL" id="RVW25066.1"/>
    </source>
</evidence>
<comment type="similarity">
    <text evidence="1">Belongs to the universal ribosomal protein uS2 family.</text>
</comment>
<dbReference type="InterPro" id="IPR023591">
    <property type="entry name" value="Ribosomal_uS2_flav_dom_sf"/>
</dbReference>
<dbReference type="GO" id="GO:0015935">
    <property type="term" value="C:small ribosomal subunit"/>
    <property type="evidence" value="ECO:0007669"/>
    <property type="project" value="InterPro"/>
</dbReference>
<evidence type="ECO:0000313" key="6">
    <source>
        <dbReference type="Proteomes" id="UP000288805"/>
    </source>
</evidence>
<keyword evidence="2 5" id="KW-0689">Ribosomal protein</keyword>
<dbReference type="Gene3D" id="3.40.50.10490">
    <property type="entry name" value="Glucose-6-phosphate isomerase like protein, domain 1"/>
    <property type="match status" value="1"/>
</dbReference>
<reference evidence="5 6" key="1">
    <citation type="journal article" date="2018" name="PLoS Genet.">
        <title>Population sequencing reveals clonal diversity and ancestral inbreeding in the grapevine cultivar Chardonnay.</title>
        <authorList>
            <person name="Roach M.J."/>
            <person name="Johnson D.L."/>
            <person name="Bohlmann J."/>
            <person name="van Vuuren H.J."/>
            <person name="Jones S.J."/>
            <person name="Pretorius I.S."/>
            <person name="Schmidt S.A."/>
            <person name="Borneman A.R."/>
        </authorList>
    </citation>
    <scope>NUCLEOTIDE SEQUENCE [LARGE SCALE GENOMIC DNA]</scope>
    <source>
        <strain evidence="6">cv. Chardonnay</strain>
        <tissue evidence="5">Leaf</tissue>
    </source>
</reference>
<evidence type="ECO:0000256" key="3">
    <source>
        <dbReference type="ARBA" id="ARBA00023274"/>
    </source>
</evidence>
<comment type="caution">
    <text evidence="5">The sequence shown here is derived from an EMBL/GenBank/DDBJ whole genome shotgun (WGS) entry which is preliminary data.</text>
</comment>
<keyword evidence="3" id="KW-0687">Ribonucleoprotein</keyword>
<dbReference type="SUPFAM" id="SSF52313">
    <property type="entry name" value="Ribosomal protein S2"/>
    <property type="match status" value="1"/>
</dbReference>
<sequence length="307" mass="33417">MRTERELQSFGQEIKGTRGAEGREAEEGCVVDFQQFPSSYFPAPVYLVEECLDVSASKLVMLEDKSGPVTSNSWAPDGISLVEDTRSIIIEHEPGSLQSHSIFTLSMGDDRTSPASVNYVITDSELRLLSTNKLIEKRLACSRVKLENKAHSFGMRHSSGTHGAYLLILTNPITDHQPIKEVALGNIPTIAFCDIDSPMQYIDIDIPTNNKGKHSIGCLFWLLTMMVLHMRHTIASGHKWDVMVDLFFSAAVIRVPPITDAQWGADVPVVAPISTALGSSRDATQMASAVPIATDGWGAAIAPPVAL</sequence>
<accession>A0A438CPD5</accession>
<gene>
    <name evidence="5" type="primary">GSVIVT00034021001_3</name>
    <name evidence="5" type="ORF">CK203_113805</name>
</gene>
<dbReference type="AlphaFoldDB" id="A0A438CPD5"/>
<organism evidence="5 6">
    <name type="scientific">Vitis vinifera</name>
    <name type="common">Grape</name>
    <dbReference type="NCBI Taxonomy" id="29760"/>
    <lineage>
        <taxon>Eukaryota</taxon>
        <taxon>Viridiplantae</taxon>
        <taxon>Streptophyta</taxon>
        <taxon>Embryophyta</taxon>
        <taxon>Tracheophyta</taxon>
        <taxon>Spermatophyta</taxon>
        <taxon>Magnoliopsida</taxon>
        <taxon>eudicotyledons</taxon>
        <taxon>Gunneridae</taxon>
        <taxon>Pentapetalae</taxon>
        <taxon>rosids</taxon>
        <taxon>Vitales</taxon>
        <taxon>Vitaceae</taxon>
        <taxon>Viteae</taxon>
        <taxon>Vitis</taxon>
    </lineage>
</organism>
<evidence type="ECO:0000256" key="1">
    <source>
        <dbReference type="ARBA" id="ARBA00006242"/>
    </source>
</evidence>
<evidence type="ECO:0000256" key="2">
    <source>
        <dbReference type="ARBA" id="ARBA00022980"/>
    </source>
</evidence>
<feature type="region of interest" description="Disordered" evidence="4">
    <location>
        <begin position="1"/>
        <end position="21"/>
    </location>
</feature>
<protein>
    <submittedName>
        <fullName evidence="5">40S ribosomal protein SA</fullName>
    </submittedName>
</protein>
<dbReference type="PANTHER" id="PTHR11489">
    <property type="entry name" value="40S RIBOSOMAL PROTEIN SA"/>
    <property type="match status" value="1"/>
</dbReference>
<dbReference type="Pfam" id="PF00318">
    <property type="entry name" value="Ribosomal_S2"/>
    <property type="match status" value="1"/>
</dbReference>
<dbReference type="PRINTS" id="PR00395">
    <property type="entry name" value="RIBOSOMALS2"/>
</dbReference>
<dbReference type="GO" id="GO:0006412">
    <property type="term" value="P:translation"/>
    <property type="evidence" value="ECO:0007669"/>
    <property type="project" value="InterPro"/>
</dbReference>
<dbReference type="InterPro" id="IPR001865">
    <property type="entry name" value="Ribosomal_uS2"/>
</dbReference>
<proteinExistence type="inferred from homology"/>